<gene>
    <name evidence="2" type="ORF">D0Y65_012130</name>
</gene>
<evidence type="ECO:0000313" key="2">
    <source>
        <dbReference type="EMBL" id="RZC12189.1"/>
    </source>
</evidence>
<keyword evidence="3" id="KW-1185">Reference proteome</keyword>
<reference evidence="2 3" key="1">
    <citation type="submission" date="2018-09" db="EMBL/GenBank/DDBJ databases">
        <title>A high-quality reference genome of wild soybean provides a powerful tool to mine soybean genomes.</title>
        <authorList>
            <person name="Xie M."/>
            <person name="Chung C.Y.L."/>
            <person name="Li M.-W."/>
            <person name="Wong F.-L."/>
            <person name="Chan T.-F."/>
            <person name="Lam H.-M."/>
        </authorList>
    </citation>
    <scope>NUCLEOTIDE SEQUENCE [LARGE SCALE GENOMIC DNA]</scope>
    <source>
        <strain evidence="3">cv. W05</strain>
        <tissue evidence="2">Hypocotyl of etiolated seedlings</tissue>
    </source>
</reference>
<organism evidence="2 3">
    <name type="scientific">Glycine soja</name>
    <name type="common">Wild soybean</name>
    <dbReference type="NCBI Taxonomy" id="3848"/>
    <lineage>
        <taxon>Eukaryota</taxon>
        <taxon>Viridiplantae</taxon>
        <taxon>Streptophyta</taxon>
        <taxon>Embryophyta</taxon>
        <taxon>Tracheophyta</taxon>
        <taxon>Spermatophyta</taxon>
        <taxon>Magnoliopsida</taxon>
        <taxon>eudicotyledons</taxon>
        <taxon>Gunneridae</taxon>
        <taxon>Pentapetalae</taxon>
        <taxon>rosids</taxon>
        <taxon>fabids</taxon>
        <taxon>Fabales</taxon>
        <taxon>Fabaceae</taxon>
        <taxon>Papilionoideae</taxon>
        <taxon>50 kb inversion clade</taxon>
        <taxon>NPAAA clade</taxon>
        <taxon>indigoferoid/millettioid clade</taxon>
        <taxon>Phaseoleae</taxon>
        <taxon>Glycine</taxon>
        <taxon>Glycine subgen. Soja</taxon>
    </lineage>
</organism>
<comment type="caution">
    <text evidence="2">The sequence shown here is derived from an EMBL/GenBank/DDBJ whole genome shotgun (WGS) entry which is preliminary data.</text>
</comment>
<feature type="region of interest" description="Disordered" evidence="1">
    <location>
        <begin position="1"/>
        <end position="25"/>
    </location>
</feature>
<protein>
    <submittedName>
        <fullName evidence="2">Uncharacterized protein</fullName>
    </submittedName>
</protein>
<dbReference type="Proteomes" id="UP000289340">
    <property type="component" value="Chromosome 5"/>
</dbReference>
<dbReference type="AlphaFoldDB" id="A0A445KMP0"/>
<evidence type="ECO:0000256" key="1">
    <source>
        <dbReference type="SAM" id="MobiDB-lite"/>
    </source>
</evidence>
<accession>A0A445KMP0</accession>
<sequence>MSENHQSNPKVHLPTSSKPHLVVRHPHPKLSPTLVYTLFFLSHPPPILRSQTPTAISPKP</sequence>
<name>A0A445KMP0_GLYSO</name>
<feature type="compositionally biased region" description="Polar residues" evidence="1">
    <location>
        <begin position="1"/>
        <end position="18"/>
    </location>
</feature>
<evidence type="ECO:0000313" key="3">
    <source>
        <dbReference type="Proteomes" id="UP000289340"/>
    </source>
</evidence>
<proteinExistence type="predicted"/>
<dbReference type="EMBL" id="QZWG01000005">
    <property type="protein sequence ID" value="RZC12189.1"/>
    <property type="molecule type" value="Genomic_DNA"/>
</dbReference>